<evidence type="ECO:0008006" key="2">
    <source>
        <dbReference type="Google" id="ProtNLM"/>
    </source>
</evidence>
<keyword evidence="1" id="KW-0614">Plasmid</keyword>
<organism evidence="1">
    <name type="scientific">Rhodococcus aetherivorans I24</name>
    <dbReference type="NCBI Taxonomy" id="1036179"/>
    <lineage>
        <taxon>Bacteria</taxon>
        <taxon>Bacillati</taxon>
        <taxon>Actinomycetota</taxon>
        <taxon>Actinomycetes</taxon>
        <taxon>Mycobacteriales</taxon>
        <taxon>Nocardiaceae</taxon>
        <taxon>Rhodococcus</taxon>
    </lineage>
</organism>
<evidence type="ECO:0000313" key="1">
    <source>
        <dbReference type="EMBL" id="ABG29063.1"/>
    </source>
</evidence>
<dbReference type="InterPro" id="IPR006626">
    <property type="entry name" value="PbH1"/>
</dbReference>
<dbReference type="EMBL" id="DQ629589">
    <property type="protein sequence ID" value="ABG29063.1"/>
    <property type="molecule type" value="Genomic_DNA"/>
</dbReference>
<sequence length="463" mass="49626">MGILDVPGITKAVADATYAPVQVTNERLSLLDPRIDADPTGTTTVDAALQAAFDMLATADGGTLFVPPGQYKLSRKPDGEAGQGYSAAIMRGVVEGVGAASHFYLDPATTAVQNPTRYYPIRIGKNLEGTTGPIVFRNVKLTGNNALIGGSSVMGFAARHDESSSSTVHSDDVTIEGCHIHDTAVAVGCTKQANANVVAYFNRGWRVLGNHIATTSNKAIELGHCDGGWALDNDIVDAFDGPQTIFYSVNTWFQRNRVRYRNTGINIAQGSQRFSVVDNDVECMSTAANGAAAQAFFLRTEPNAGTSPVIQSGVIRGNRFVNNQAHTIMRAVQFQTRTEVTAATFQNLLFVDNLIDGIFYFRDPTSPAKTTIQDVTLRGNRFTKAMDTVDQATCMVRRVRFDSNQFTLAQAINASDWQFRDDAFTGGLTLGASSSRIRGTVDAPSATVTDSGTTNAVTARALL</sequence>
<dbReference type="SMART" id="SM00710">
    <property type="entry name" value="PbH1"/>
    <property type="match status" value="5"/>
</dbReference>
<geneLocation type="plasmid" evidence="1">
    <name>pRA1</name>
</geneLocation>
<dbReference type="InterPro" id="IPR012334">
    <property type="entry name" value="Pectin_lyas_fold"/>
</dbReference>
<accession>Q157F0</accession>
<protein>
    <recommendedName>
        <fullName evidence="2">Pectate lyase superfamily protein domain-containing protein</fullName>
    </recommendedName>
</protein>
<dbReference type="RefSeq" id="WP_012477547.1">
    <property type="nucleotide sequence ID" value="NC_010882.1"/>
</dbReference>
<dbReference type="Gene3D" id="2.160.20.10">
    <property type="entry name" value="Single-stranded right-handed beta-helix, Pectin lyase-like"/>
    <property type="match status" value="1"/>
</dbReference>
<dbReference type="SUPFAM" id="SSF51126">
    <property type="entry name" value="Pectin lyase-like"/>
    <property type="match status" value="1"/>
</dbReference>
<name>Q157F0_9NOCA</name>
<dbReference type="InterPro" id="IPR011050">
    <property type="entry name" value="Pectin_lyase_fold/virulence"/>
</dbReference>
<proteinExistence type="predicted"/>
<reference evidence="1" key="1">
    <citation type="submission" date="2006-05" db="EMBL/GenBank/DDBJ databases">
        <title>Complete sequence of the cryptic plasmid pRA1 from Rhodococcus aetherivorans I24.</title>
        <authorList>
            <person name="Taylor J.A."/>
            <person name="Lessard P.A."/>
            <person name="Sinskey A.J."/>
            <person name="Archer J.A.C."/>
        </authorList>
    </citation>
    <scope>NUCLEOTIDE SEQUENCE</scope>
    <source>
        <strain evidence="1">I24</strain>
        <plasmid evidence="1">pRA1</plasmid>
    </source>
</reference>
<dbReference type="AlphaFoldDB" id="Q157F0"/>